<name>A0A4E0QRP2_9GAMM</name>
<gene>
    <name evidence="1" type="ORF">PN36_08175</name>
</gene>
<proteinExistence type="predicted"/>
<sequence>MQLTHQQIQFFHKESYIAVGPLVDESKTQQLKNTFSQLQRQWAQEQGESLEDYCRVLSQWTNLWKQHLLFEAQIHHANITAIARQLLGVSEIQLFHDHLISKPPVHSKAVPWHQDYAFWPVDKPRALSAWLALDDVTEKSGCLEFLPGAHLDGEQAPQDFLGSDKDWGERQTEVRKVPVPAGWVIFHNCLSWHMTAPNQTHQERCAFICIYMDANCHWKPNHSEWHPTNDQVSVAPGECFNMDEFPLIQSEGIGYEL</sequence>
<dbReference type="AlphaFoldDB" id="A0A4E0QRP2"/>
<dbReference type="GO" id="GO:0016706">
    <property type="term" value="F:2-oxoglutarate-dependent dioxygenase activity"/>
    <property type="evidence" value="ECO:0007669"/>
    <property type="project" value="UniProtKB-ARBA"/>
</dbReference>
<dbReference type="PANTHER" id="PTHR20883:SF46">
    <property type="entry name" value="PHYTANOYL-COA HYDROXYLASE"/>
    <property type="match status" value="1"/>
</dbReference>
<keyword evidence="2" id="KW-1185">Reference proteome</keyword>
<dbReference type="Gene3D" id="2.60.120.620">
    <property type="entry name" value="q2cbj1_9rhob like domain"/>
    <property type="match status" value="1"/>
</dbReference>
<dbReference type="EMBL" id="JSZA02000023">
    <property type="protein sequence ID" value="TGO03357.1"/>
    <property type="molecule type" value="Genomic_DNA"/>
</dbReference>
<dbReference type="Proteomes" id="UP000030428">
    <property type="component" value="Unassembled WGS sequence"/>
</dbReference>
<dbReference type="SUPFAM" id="SSF51197">
    <property type="entry name" value="Clavaminate synthase-like"/>
    <property type="match status" value="1"/>
</dbReference>
<organism evidence="1 2">
    <name type="scientific">Candidatus Thiomargarita nelsonii</name>
    <dbReference type="NCBI Taxonomy" id="1003181"/>
    <lineage>
        <taxon>Bacteria</taxon>
        <taxon>Pseudomonadati</taxon>
        <taxon>Pseudomonadota</taxon>
        <taxon>Gammaproteobacteria</taxon>
        <taxon>Thiotrichales</taxon>
        <taxon>Thiotrichaceae</taxon>
        <taxon>Thiomargarita</taxon>
    </lineage>
</organism>
<reference evidence="1 2" key="1">
    <citation type="journal article" date="2016" name="Front. Microbiol.">
        <title>Single-Cell (Meta-)Genomics of a Dimorphic Candidatus Thiomargarita nelsonii Reveals Genomic Plasticity.</title>
        <authorList>
            <person name="Flood B.E."/>
            <person name="Fliss P."/>
            <person name="Jones D.S."/>
            <person name="Dick G.J."/>
            <person name="Jain S."/>
            <person name="Kaster A.K."/>
            <person name="Winkel M."/>
            <person name="Mussmann M."/>
            <person name="Bailey J."/>
        </authorList>
    </citation>
    <scope>NUCLEOTIDE SEQUENCE [LARGE SCALE GENOMIC DNA]</scope>
    <source>
        <strain evidence="1">Hydrate Ridge</strain>
    </source>
</reference>
<evidence type="ECO:0000313" key="1">
    <source>
        <dbReference type="EMBL" id="TGO03357.1"/>
    </source>
</evidence>
<accession>A0A4E0QRP2</accession>
<comment type="caution">
    <text evidence="1">The sequence shown here is derived from an EMBL/GenBank/DDBJ whole genome shotgun (WGS) entry which is preliminary data.</text>
</comment>
<dbReference type="Pfam" id="PF05721">
    <property type="entry name" value="PhyH"/>
    <property type="match status" value="1"/>
</dbReference>
<dbReference type="GO" id="GO:0005506">
    <property type="term" value="F:iron ion binding"/>
    <property type="evidence" value="ECO:0007669"/>
    <property type="project" value="UniProtKB-ARBA"/>
</dbReference>
<protein>
    <recommendedName>
        <fullName evidence="3">Phytanoyl-CoA dioxygenase</fullName>
    </recommendedName>
</protein>
<evidence type="ECO:0000313" key="2">
    <source>
        <dbReference type="Proteomes" id="UP000030428"/>
    </source>
</evidence>
<dbReference type="InterPro" id="IPR008775">
    <property type="entry name" value="Phytyl_CoA_dOase-like"/>
</dbReference>
<dbReference type="PANTHER" id="PTHR20883">
    <property type="entry name" value="PHYTANOYL-COA DIOXYGENASE DOMAIN CONTAINING 1"/>
    <property type="match status" value="1"/>
</dbReference>
<evidence type="ECO:0008006" key="3">
    <source>
        <dbReference type="Google" id="ProtNLM"/>
    </source>
</evidence>